<dbReference type="Proteomes" id="UP001227268">
    <property type="component" value="Unassembled WGS sequence"/>
</dbReference>
<proteinExistence type="predicted"/>
<gene>
    <name evidence="1" type="ORF">QFC21_005987</name>
</gene>
<evidence type="ECO:0000313" key="1">
    <source>
        <dbReference type="EMBL" id="KAJ9094448.1"/>
    </source>
</evidence>
<organism evidence="1 2">
    <name type="scientific">Naganishia friedmannii</name>
    <dbReference type="NCBI Taxonomy" id="89922"/>
    <lineage>
        <taxon>Eukaryota</taxon>
        <taxon>Fungi</taxon>
        <taxon>Dikarya</taxon>
        <taxon>Basidiomycota</taxon>
        <taxon>Agaricomycotina</taxon>
        <taxon>Tremellomycetes</taxon>
        <taxon>Filobasidiales</taxon>
        <taxon>Filobasidiaceae</taxon>
        <taxon>Naganishia</taxon>
    </lineage>
</organism>
<accession>A0ACC2V515</accession>
<keyword evidence="2" id="KW-1185">Reference proteome</keyword>
<comment type="caution">
    <text evidence="1">The sequence shown here is derived from an EMBL/GenBank/DDBJ whole genome shotgun (WGS) entry which is preliminary data.</text>
</comment>
<reference evidence="1" key="1">
    <citation type="submission" date="2023-04" db="EMBL/GenBank/DDBJ databases">
        <title>Draft Genome sequencing of Naganishia species isolated from polar environments using Oxford Nanopore Technology.</title>
        <authorList>
            <person name="Leo P."/>
            <person name="Venkateswaran K."/>
        </authorList>
    </citation>
    <scope>NUCLEOTIDE SEQUENCE</scope>
    <source>
        <strain evidence="1">MNA-CCFEE 5423</strain>
    </source>
</reference>
<protein>
    <submittedName>
        <fullName evidence="1">Uncharacterized protein</fullName>
    </submittedName>
</protein>
<name>A0ACC2V515_9TREE</name>
<dbReference type="EMBL" id="JASBWT010000025">
    <property type="protein sequence ID" value="KAJ9094448.1"/>
    <property type="molecule type" value="Genomic_DNA"/>
</dbReference>
<sequence length="116" mass="12843">MSADIPNQGSMRRLGRLAKNVVQALKTGMSTLGVNEDTDVFDEEGTGDEKFRMRQKNGVTPAAEEAEVPAESEATPTSESPISLWILTRKATKGLRRQKKVDITWPKAPKVHRSHK</sequence>
<evidence type="ECO:0000313" key="2">
    <source>
        <dbReference type="Proteomes" id="UP001227268"/>
    </source>
</evidence>